<keyword evidence="2" id="KW-1185">Reference proteome</keyword>
<sequence length="85" mass="9385">MSLVSAGVRNCQGVVFFPLQHVMPPQENPECLGASDRANVPTAAVSIINQENIESISSDCSQLHFIPEQLHQRHTLRLTDCWATV</sequence>
<reference evidence="1 2" key="2">
    <citation type="journal article" date="2023" name="Mol. Biol. Evol.">
        <title>Genomics of Secondarily Temperate Adaptation in the Only Non-Antarctic Icefish.</title>
        <authorList>
            <person name="Rivera-Colon A.G."/>
            <person name="Rayamajhi N."/>
            <person name="Minhas B.F."/>
            <person name="Madrigal G."/>
            <person name="Bilyk K.T."/>
            <person name="Yoon V."/>
            <person name="Hune M."/>
            <person name="Gregory S."/>
            <person name="Cheng C.H.C."/>
            <person name="Catchen J.M."/>
        </authorList>
    </citation>
    <scope>NUCLEOTIDE SEQUENCE [LARGE SCALE GENOMIC DNA]</scope>
    <source>
        <strain evidence="1">JMC-PN-2008</strain>
    </source>
</reference>
<dbReference type="EMBL" id="JAUZQC010000015">
    <property type="protein sequence ID" value="KAK5858271.1"/>
    <property type="molecule type" value="Genomic_DNA"/>
</dbReference>
<proteinExistence type="predicted"/>
<dbReference type="Proteomes" id="UP001346869">
    <property type="component" value="Unassembled WGS sequence"/>
</dbReference>
<dbReference type="AlphaFoldDB" id="A0AAN7X5Z1"/>
<organism evidence="1 2">
    <name type="scientific">Eleginops maclovinus</name>
    <name type="common">Patagonian blennie</name>
    <name type="synonym">Eleginus maclovinus</name>
    <dbReference type="NCBI Taxonomy" id="56733"/>
    <lineage>
        <taxon>Eukaryota</taxon>
        <taxon>Metazoa</taxon>
        <taxon>Chordata</taxon>
        <taxon>Craniata</taxon>
        <taxon>Vertebrata</taxon>
        <taxon>Euteleostomi</taxon>
        <taxon>Actinopterygii</taxon>
        <taxon>Neopterygii</taxon>
        <taxon>Teleostei</taxon>
        <taxon>Neoteleostei</taxon>
        <taxon>Acanthomorphata</taxon>
        <taxon>Eupercaria</taxon>
        <taxon>Perciformes</taxon>
        <taxon>Notothenioidei</taxon>
        <taxon>Eleginopidae</taxon>
        <taxon>Eleginops</taxon>
    </lineage>
</organism>
<evidence type="ECO:0000313" key="2">
    <source>
        <dbReference type="Proteomes" id="UP001346869"/>
    </source>
</evidence>
<accession>A0AAN7X5Z1</accession>
<evidence type="ECO:0000313" key="1">
    <source>
        <dbReference type="EMBL" id="KAK5858271.1"/>
    </source>
</evidence>
<reference evidence="1 2" key="1">
    <citation type="journal article" date="2023" name="Genes (Basel)">
        <title>Chromosome-Level Genome Assembly and Circadian Gene Repertoire of the Patagonia Blennie Eleginops maclovinus-The Closest Ancestral Proxy of Antarctic Cryonotothenioids.</title>
        <authorList>
            <person name="Cheng C.C."/>
            <person name="Rivera-Colon A.G."/>
            <person name="Minhas B.F."/>
            <person name="Wilson L."/>
            <person name="Rayamajhi N."/>
            <person name="Vargas-Chacoff L."/>
            <person name="Catchen J.M."/>
        </authorList>
    </citation>
    <scope>NUCLEOTIDE SEQUENCE [LARGE SCALE GENOMIC DNA]</scope>
    <source>
        <strain evidence="1">JMC-PN-2008</strain>
    </source>
</reference>
<gene>
    <name evidence="1" type="ORF">PBY51_002424</name>
</gene>
<name>A0AAN7X5Z1_ELEMC</name>
<comment type="caution">
    <text evidence="1">The sequence shown here is derived from an EMBL/GenBank/DDBJ whole genome shotgun (WGS) entry which is preliminary data.</text>
</comment>
<protein>
    <submittedName>
        <fullName evidence="1">Uncharacterized protein</fullName>
    </submittedName>
</protein>